<reference evidence="2 3" key="1">
    <citation type="submission" date="2019-06" db="EMBL/GenBank/DDBJ databases">
        <title>Flavobacteriaceae Paucihalobacterium erythroidium CWB-1, complete genome.</title>
        <authorList>
            <person name="Wu S."/>
        </authorList>
    </citation>
    <scope>NUCLEOTIDE SEQUENCE [LARGE SCALE GENOMIC DNA]</scope>
    <source>
        <strain evidence="2 3">CWB-1</strain>
    </source>
</reference>
<accession>A0A506PPG5</accession>
<proteinExistence type="predicted"/>
<protein>
    <submittedName>
        <fullName evidence="2">GLPGLI family protein</fullName>
    </submittedName>
</protein>
<dbReference type="RefSeq" id="WP_140989563.1">
    <property type="nucleotide sequence ID" value="NZ_VHIQ01000002.1"/>
</dbReference>
<dbReference type="EMBL" id="VHIQ01000002">
    <property type="protein sequence ID" value="TPV35087.1"/>
    <property type="molecule type" value="Genomic_DNA"/>
</dbReference>
<feature type="signal peptide" evidence="1">
    <location>
        <begin position="1"/>
        <end position="18"/>
    </location>
</feature>
<comment type="caution">
    <text evidence="2">The sequence shown here is derived from an EMBL/GenBank/DDBJ whole genome shotgun (WGS) entry which is preliminary data.</text>
</comment>
<feature type="chain" id="PRO_5021385904" evidence="1">
    <location>
        <begin position="19"/>
        <end position="259"/>
    </location>
</feature>
<organism evidence="2 3">
    <name type="scientific">Paucihalobacter ruber</name>
    <dbReference type="NCBI Taxonomy" id="2567861"/>
    <lineage>
        <taxon>Bacteria</taxon>
        <taxon>Pseudomonadati</taxon>
        <taxon>Bacteroidota</taxon>
        <taxon>Flavobacteriia</taxon>
        <taxon>Flavobacteriales</taxon>
        <taxon>Flavobacteriaceae</taxon>
        <taxon>Paucihalobacter</taxon>
    </lineage>
</organism>
<evidence type="ECO:0000313" key="3">
    <source>
        <dbReference type="Proteomes" id="UP000317332"/>
    </source>
</evidence>
<dbReference type="OrthoDB" id="1440774at2"/>
<gene>
    <name evidence="2" type="ORF">FJ651_06065</name>
</gene>
<keyword evidence="1" id="KW-0732">Signal</keyword>
<evidence type="ECO:0000313" key="2">
    <source>
        <dbReference type="EMBL" id="TPV35087.1"/>
    </source>
</evidence>
<evidence type="ECO:0000256" key="1">
    <source>
        <dbReference type="SAM" id="SignalP"/>
    </source>
</evidence>
<dbReference type="NCBIfam" id="TIGR01200">
    <property type="entry name" value="GLPGLI"/>
    <property type="match status" value="1"/>
</dbReference>
<sequence>MAKLLINCLLFVVTSVFSQETLRVSYEETFTFTNNRQITFKTDLFANYVMSHYVKTIDDKQKANLNNPIVSEGDNRIIAPKIVNSGNSSTLIIDRGKQTMRQNLLHEGKPVILDDTTVKLDWQLLNEVKTINNFKCNKAVVNFRGRTFIAWYTTEIPISAGPWKLHGLPGLILEAADVDNLYTWYATDILYPVEEQIVLTDFDYSKYNLIILRAYIESKAEDRKSREKLMMSKMPKEHRIESSTIERKGLELIYEWETN</sequence>
<keyword evidence="3" id="KW-1185">Reference proteome</keyword>
<dbReference type="InterPro" id="IPR005901">
    <property type="entry name" value="GLPGLI"/>
</dbReference>
<name>A0A506PPG5_9FLAO</name>
<dbReference type="Proteomes" id="UP000317332">
    <property type="component" value="Unassembled WGS sequence"/>
</dbReference>
<dbReference type="AlphaFoldDB" id="A0A506PPG5"/>
<dbReference type="Pfam" id="PF09697">
    <property type="entry name" value="Porph_ging"/>
    <property type="match status" value="1"/>
</dbReference>